<dbReference type="Pfam" id="PF00440">
    <property type="entry name" value="TetR_N"/>
    <property type="match status" value="1"/>
</dbReference>
<evidence type="ECO:0000256" key="4">
    <source>
        <dbReference type="PROSITE-ProRule" id="PRU00335"/>
    </source>
</evidence>
<dbReference type="PROSITE" id="PS50977">
    <property type="entry name" value="HTH_TETR_2"/>
    <property type="match status" value="1"/>
</dbReference>
<gene>
    <name evidence="6" type="ORF">MHIP_13010</name>
</gene>
<accession>A0A7I9ZJL3</accession>
<dbReference type="InterPro" id="IPR009057">
    <property type="entry name" value="Homeodomain-like_sf"/>
</dbReference>
<organism evidence="6 7">
    <name type="scientific">Mycolicibacterium hippocampi</name>
    <dbReference type="NCBI Taxonomy" id="659824"/>
    <lineage>
        <taxon>Bacteria</taxon>
        <taxon>Bacillati</taxon>
        <taxon>Actinomycetota</taxon>
        <taxon>Actinomycetes</taxon>
        <taxon>Mycobacteriales</taxon>
        <taxon>Mycobacteriaceae</taxon>
        <taxon>Mycolicibacterium</taxon>
    </lineage>
</organism>
<dbReference type="PRINTS" id="PR00455">
    <property type="entry name" value="HTHTETR"/>
</dbReference>
<reference evidence="6 7" key="1">
    <citation type="journal article" date="2019" name="Emerg. Microbes Infect.">
        <title>Comprehensive subspecies identification of 175 nontuberculous mycobacteria species based on 7547 genomic profiles.</title>
        <authorList>
            <person name="Matsumoto Y."/>
            <person name="Kinjo T."/>
            <person name="Motooka D."/>
            <person name="Nabeya D."/>
            <person name="Jung N."/>
            <person name="Uechi K."/>
            <person name="Horii T."/>
            <person name="Iida T."/>
            <person name="Fujita J."/>
            <person name="Nakamura S."/>
        </authorList>
    </citation>
    <scope>NUCLEOTIDE SEQUENCE [LARGE SCALE GENOMIC DNA]</scope>
    <source>
        <strain evidence="6 7">JCM 30996</strain>
    </source>
</reference>
<evidence type="ECO:0000256" key="3">
    <source>
        <dbReference type="ARBA" id="ARBA00023163"/>
    </source>
</evidence>
<dbReference type="AlphaFoldDB" id="A0A7I9ZJL3"/>
<sequence>MTAGSGADGSDEVGARILDAALQILRARGPRAVTMQSIVEATGIAKTTIYRRHPNRRALLTAALAGLVVRPVVPPGSSREQRLGWVISQSMDVITNGIGGGGFAALLTDEDPDFSEVFREILGAHRGLAIEVLGDDSGDADTLIDMIVGGYVAKLARTGTVDSRWRERVLAILTRQTRS</sequence>
<dbReference type="PANTHER" id="PTHR30055:SF234">
    <property type="entry name" value="HTH-TYPE TRANSCRIPTIONAL REGULATOR BETI"/>
    <property type="match status" value="1"/>
</dbReference>
<evidence type="ECO:0000313" key="6">
    <source>
        <dbReference type="EMBL" id="GFH00818.1"/>
    </source>
</evidence>
<dbReference type="GO" id="GO:0003700">
    <property type="term" value="F:DNA-binding transcription factor activity"/>
    <property type="evidence" value="ECO:0007669"/>
    <property type="project" value="TreeGrafter"/>
</dbReference>
<dbReference type="InterPro" id="IPR050109">
    <property type="entry name" value="HTH-type_TetR-like_transc_reg"/>
</dbReference>
<protein>
    <recommendedName>
        <fullName evidence="5">HTH tetR-type domain-containing protein</fullName>
    </recommendedName>
</protein>
<dbReference type="InterPro" id="IPR001647">
    <property type="entry name" value="HTH_TetR"/>
</dbReference>
<dbReference type="Proteomes" id="UP000465304">
    <property type="component" value="Unassembled WGS sequence"/>
</dbReference>
<evidence type="ECO:0000313" key="7">
    <source>
        <dbReference type="Proteomes" id="UP000465304"/>
    </source>
</evidence>
<dbReference type="PANTHER" id="PTHR30055">
    <property type="entry name" value="HTH-TYPE TRANSCRIPTIONAL REGULATOR RUTR"/>
    <property type="match status" value="1"/>
</dbReference>
<keyword evidence="1" id="KW-0805">Transcription regulation</keyword>
<dbReference type="RefSeq" id="WP_163887709.1">
    <property type="nucleotide sequence ID" value="NZ_BLLB01000002.1"/>
</dbReference>
<keyword evidence="3" id="KW-0804">Transcription</keyword>
<feature type="DNA-binding region" description="H-T-H motif" evidence="4">
    <location>
        <begin position="34"/>
        <end position="53"/>
    </location>
</feature>
<evidence type="ECO:0000259" key="5">
    <source>
        <dbReference type="PROSITE" id="PS50977"/>
    </source>
</evidence>
<dbReference type="SUPFAM" id="SSF46689">
    <property type="entry name" value="Homeodomain-like"/>
    <property type="match status" value="1"/>
</dbReference>
<evidence type="ECO:0000256" key="1">
    <source>
        <dbReference type="ARBA" id="ARBA00023015"/>
    </source>
</evidence>
<comment type="caution">
    <text evidence="6">The sequence shown here is derived from an EMBL/GenBank/DDBJ whole genome shotgun (WGS) entry which is preliminary data.</text>
</comment>
<keyword evidence="7" id="KW-1185">Reference proteome</keyword>
<evidence type="ECO:0000256" key="2">
    <source>
        <dbReference type="ARBA" id="ARBA00023125"/>
    </source>
</evidence>
<dbReference type="EMBL" id="BLLB01000002">
    <property type="protein sequence ID" value="GFH00818.1"/>
    <property type="molecule type" value="Genomic_DNA"/>
</dbReference>
<keyword evidence="2 4" id="KW-0238">DNA-binding</keyword>
<dbReference type="Gene3D" id="1.10.357.10">
    <property type="entry name" value="Tetracycline Repressor, domain 2"/>
    <property type="match status" value="1"/>
</dbReference>
<dbReference type="GO" id="GO:0000976">
    <property type="term" value="F:transcription cis-regulatory region binding"/>
    <property type="evidence" value="ECO:0007669"/>
    <property type="project" value="TreeGrafter"/>
</dbReference>
<proteinExistence type="predicted"/>
<name>A0A7I9ZJL3_9MYCO</name>
<feature type="domain" description="HTH tetR-type" evidence="5">
    <location>
        <begin position="11"/>
        <end position="71"/>
    </location>
</feature>